<dbReference type="PROSITE" id="PS51186">
    <property type="entry name" value="GNAT"/>
    <property type="match status" value="1"/>
</dbReference>
<dbReference type="AlphaFoldDB" id="A0A502CNX0"/>
<dbReference type="Pfam" id="PF13302">
    <property type="entry name" value="Acetyltransf_3"/>
    <property type="match status" value="1"/>
</dbReference>
<dbReference type="RefSeq" id="WP_140866141.1">
    <property type="nucleotide sequence ID" value="NZ_RCZK01000001.1"/>
</dbReference>
<organism evidence="2 3">
    <name type="scientific">Sphingomonas oligophenolica</name>
    <dbReference type="NCBI Taxonomy" id="301154"/>
    <lineage>
        <taxon>Bacteria</taxon>
        <taxon>Pseudomonadati</taxon>
        <taxon>Pseudomonadota</taxon>
        <taxon>Alphaproteobacteria</taxon>
        <taxon>Sphingomonadales</taxon>
        <taxon>Sphingomonadaceae</taxon>
        <taxon>Sphingomonas</taxon>
    </lineage>
</organism>
<feature type="domain" description="N-acetyltransferase" evidence="1">
    <location>
        <begin position="12"/>
        <end position="175"/>
    </location>
</feature>
<keyword evidence="2" id="KW-0808">Transferase</keyword>
<sequence length="175" mass="19408">MDIAPTLVTARLTLRAHHIDDLDACAALWGEPAVYRYIGGKPPSREEVWHRVLRYIGHWSAIGYGYWLAQESATGRLVGELGVIDTRRDTVPSFAGTPEVGWALSGWAHCQGFAREALDAVLGWIDSRGIARTMCIIDPANAPSIGLAERVGYRFLTEGVYRDAPTRLYERIAVR</sequence>
<dbReference type="InterPro" id="IPR051531">
    <property type="entry name" value="N-acetyltransferase"/>
</dbReference>
<accession>A0A502CNX0</accession>
<dbReference type="SUPFAM" id="SSF55729">
    <property type="entry name" value="Acyl-CoA N-acyltransferases (Nat)"/>
    <property type="match status" value="1"/>
</dbReference>
<proteinExistence type="predicted"/>
<dbReference type="PANTHER" id="PTHR43792:SF16">
    <property type="entry name" value="N-ACETYLTRANSFERASE DOMAIN-CONTAINING PROTEIN"/>
    <property type="match status" value="1"/>
</dbReference>
<evidence type="ECO:0000313" key="3">
    <source>
        <dbReference type="Proteomes" id="UP000318413"/>
    </source>
</evidence>
<dbReference type="Proteomes" id="UP000318413">
    <property type="component" value="Unassembled WGS sequence"/>
</dbReference>
<evidence type="ECO:0000259" key="1">
    <source>
        <dbReference type="PROSITE" id="PS51186"/>
    </source>
</evidence>
<dbReference type="InterPro" id="IPR000182">
    <property type="entry name" value="GNAT_dom"/>
</dbReference>
<keyword evidence="3" id="KW-1185">Reference proteome</keyword>
<dbReference type="GO" id="GO:0016747">
    <property type="term" value="F:acyltransferase activity, transferring groups other than amino-acyl groups"/>
    <property type="evidence" value="ECO:0007669"/>
    <property type="project" value="InterPro"/>
</dbReference>
<name>A0A502CNX0_9SPHN</name>
<protein>
    <submittedName>
        <fullName evidence="2">N-acetyltransferase</fullName>
    </submittedName>
</protein>
<dbReference type="InterPro" id="IPR016181">
    <property type="entry name" value="Acyl_CoA_acyltransferase"/>
</dbReference>
<dbReference type="Gene3D" id="3.40.630.30">
    <property type="match status" value="1"/>
</dbReference>
<dbReference type="OrthoDB" id="6293260at2"/>
<dbReference type="PANTHER" id="PTHR43792">
    <property type="entry name" value="GNAT FAMILY, PUTATIVE (AFU_ORTHOLOGUE AFUA_3G00765)-RELATED-RELATED"/>
    <property type="match status" value="1"/>
</dbReference>
<dbReference type="EMBL" id="RCZK01000001">
    <property type="protein sequence ID" value="TPG15345.1"/>
    <property type="molecule type" value="Genomic_DNA"/>
</dbReference>
<gene>
    <name evidence="2" type="ORF">EAH84_00585</name>
</gene>
<evidence type="ECO:0000313" key="2">
    <source>
        <dbReference type="EMBL" id="TPG15345.1"/>
    </source>
</evidence>
<reference evidence="2 3" key="1">
    <citation type="journal article" date="2019" name="Environ. Microbiol.">
        <title>Species interactions and distinct microbial communities in high Arctic permafrost affected cryosols are associated with the CH4 and CO2 gas fluxes.</title>
        <authorList>
            <person name="Altshuler I."/>
            <person name="Hamel J."/>
            <person name="Turney S."/>
            <person name="Magnuson E."/>
            <person name="Levesque R."/>
            <person name="Greer C."/>
            <person name="Whyte L.G."/>
        </authorList>
    </citation>
    <scope>NUCLEOTIDE SEQUENCE [LARGE SCALE GENOMIC DNA]</scope>
    <source>
        <strain evidence="2 3">S5.1</strain>
    </source>
</reference>
<comment type="caution">
    <text evidence="2">The sequence shown here is derived from an EMBL/GenBank/DDBJ whole genome shotgun (WGS) entry which is preliminary data.</text>
</comment>